<gene>
    <name evidence="7" type="primary">fliS</name>
    <name evidence="7" type="ORF">ISP17_07520</name>
</gene>
<dbReference type="Proteomes" id="UP001620460">
    <property type="component" value="Unassembled WGS sequence"/>
</dbReference>
<proteinExistence type="inferred from homology"/>
<protein>
    <recommendedName>
        <fullName evidence="6">Flagellar secretion chaperone FliS</fullName>
    </recommendedName>
</protein>
<evidence type="ECO:0000256" key="3">
    <source>
        <dbReference type="ARBA" id="ARBA00022490"/>
    </source>
</evidence>
<dbReference type="SUPFAM" id="SSF101116">
    <property type="entry name" value="Flagellar export chaperone FliS"/>
    <property type="match status" value="1"/>
</dbReference>
<dbReference type="PIRSF" id="PIRSF039090">
    <property type="entry name" value="Flis"/>
    <property type="match status" value="1"/>
</dbReference>
<dbReference type="InterPro" id="IPR036584">
    <property type="entry name" value="FliS_sf"/>
</dbReference>
<reference evidence="7 8" key="1">
    <citation type="submission" date="2020-10" db="EMBL/GenBank/DDBJ databases">
        <title>Phylogeny of dyella-like bacteria.</title>
        <authorList>
            <person name="Fu J."/>
        </authorList>
    </citation>
    <scope>NUCLEOTIDE SEQUENCE [LARGE SCALE GENOMIC DNA]</scope>
    <source>
        <strain evidence="7 8">Gsoil3046</strain>
    </source>
</reference>
<name>A0ABW8JRQ2_9GAMM</name>
<evidence type="ECO:0000256" key="6">
    <source>
        <dbReference type="PIRNR" id="PIRNR039090"/>
    </source>
</evidence>
<evidence type="ECO:0000313" key="7">
    <source>
        <dbReference type="EMBL" id="MFK2903808.1"/>
    </source>
</evidence>
<keyword evidence="7" id="KW-0969">Cilium</keyword>
<organism evidence="7 8">
    <name type="scientific">Dyella ginsengisoli</name>
    <dbReference type="NCBI Taxonomy" id="363848"/>
    <lineage>
        <taxon>Bacteria</taxon>
        <taxon>Pseudomonadati</taxon>
        <taxon>Pseudomonadota</taxon>
        <taxon>Gammaproteobacteria</taxon>
        <taxon>Lysobacterales</taxon>
        <taxon>Rhodanobacteraceae</taxon>
        <taxon>Dyella</taxon>
    </lineage>
</organism>
<keyword evidence="8" id="KW-1185">Reference proteome</keyword>
<keyword evidence="7" id="KW-0966">Cell projection</keyword>
<dbReference type="Pfam" id="PF02561">
    <property type="entry name" value="FliS"/>
    <property type="match status" value="1"/>
</dbReference>
<evidence type="ECO:0000256" key="5">
    <source>
        <dbReference type="ARBA" id="ARBA00023186"/>
    </source>
</evidence>
<evidence type="ECO:0000256" key="4">
    <source>
        <dbReference type="ARBA" id="ARBA00022795"/>
    </source>
</evidence>
<evidence type="ECO:0000256" key="1">
    <source>
        <dbReference type="ARBA" id="ARBA00004514"/>
    </source>
</evidence>
<evidence type="ECO:0000256" key="2">
    <source>
        <dbReference type="ARBA" id="ARBA00008787"/>
    </source>
</evidence>
<keyword evidence="7" id="KW-0282">Flagellum</keyword>
<keyword evidence="5" id="KW-0143">Chaperone</keyword>
<dbReference type="NCBIfam" id="TIGR00208">
    <property type="entry name" value="fliS"/>
    <property type="match status" value="1"/>
</dbReference>
<dbReference type="RefSeq" id="WP_404631697.1">
    <property type="nucleotide sequence ID" value="NZ_JADIKM010000002.1"/>
</dbReference>
<accession>A0ABW8JRQ2</accession>
<dbReference type="Gene3D" id="1.20.120.340">
    <property type="entry name" value="Flagellar protein FliS"/>
    <property type="match status" value="1"/>
</dbReference>
<keyword evidence="3 6" id="KW-0963">Cytoplasm</keyword>
<keyword evidence="4 6" id="KW-1005">Bacterial flagellum biogenesis</keyword>
<dbReference type="InterPro" id="IPR003713">
    <property type="entry name" value="FliS"/>
</dbReference>
<evidence type="ECO:0000313" key="8">
    <source>
        <dbReference type="Proteomes" id="UP001620460"/>
    </source>
</evidence>
<dbReference type="CDD" id="cd16098">
    <property type="entry name" value="FliS"/>
    <property type="match status" value="1"/>
</dbReference>
<dbReference type="PANTHER" id="PTHR34773">
    <property type="entry name" value="FLAGELLAR SECRETION CHAPERONE FLIS"/>
    <property type="match status" value="1"/>
</dbReference>
<dbReference type="PANTHER" id="PTHR34773:SF1">
    <property type="entry name" value="FLAGELLAR SECRETION CHAPERONE FLIS"/>
    <property type="match status" value="1"/>
</dbReference>
<comment type="similarity">
    <text evidence="2 6">Belongs to the FliS family.</text>
</comment>
<comment type="subcellular location">
    <subcellularLocation>
        <location evidence="1 6">Cytoplasm</location>
        <location evidence="1 6">Cytosol</location>
    </subcellularLocation>
</comment>
<comment type="caution">
    <text evidence="7">The sequence shown here is derived from an EMBL/GenBank/DDBJ whole genome shotgun (WGS) entry which is preliminary data.</text>
</comment>
<sequence>MTYGPLRQASALYQQNSVAGVESADAHQLVSLLLDGAMDRIAQARGHLQHGNVAAKGSCISKAVAIIGALRDSLDHAVDPAFSQRLESLYEYVTRRLLYAQLHDNVPALDEASRLLAPVREGWQGIRASYLAAAGELVKSA</sequence>
<dbReference type="EMBL" id="JADIKM010000002">
    <property type="protein sequence ID" value="MFK2903808.1"/>
    <property type="molecule type" value="Genomic_DNA"/>
</dbReference>